<feature type="region of interest" description="Disordered" evidence="1">
    <location>
        <begin position="521"/>
        <end position="546"/>
    </location>
</feature>
<comment type="caution">
    <text evidence="2">The sequence shown here is derived from an EMBL/GenBank/DDBJ whole genome shotgun (WGS) entry which is preliminary data.</text>
</comment>
<evidence type="ECO:0000313" key="2">
    <source>
        <dbReference type="EMBL" id="KAG5608477.1"/>
    </source>
</evidence>
<accession>A0A9J5Z8A1</accession>
<dbReference type="Proteomes" id="UP000824120">
    <property type="component" value="Chromosome 4"/>
</dbReference>
<keyword evidence="3" id="KW-1185">Reference proteome</keyword>
<protein>
    <recommendedName>
        <fullName evidence="4">DUF4283 domain-containing protein</fullName>
    </recommendedName>
</protein>
<evidence type="ECO:0000256" key="1">
    <source>
        <dbReference type="SAM" id="MobiDB-lite"/>
    </source>
</evidence>
<organism evidence="2 3">
    <name type="scientific">Solanum commersonii</name>
    <name type="common">Commerson's wild potato</name>
    <name type="synonym">Commerson's nightshade</name>
    <dbReference type="NCBI Taxonomy" id="4109"/>
    <lineage>
        <taxon>Eukaryota</taxon>
        <taxon>Viridiplantae</taxon>
        <taxon>Streptophyta</taxon>
        <taxon>Embryophyta</taxon>
        <taxon>Tracheophyta</taxon>
        <taxon>Spermatophyta</taxon>
        <taxon>Magnoliopsida</taxon>
        <taxon>eudicotyledons</taxon>
        <taxon>Gunneridae</taxon>
        <taxon>Pentapetalae</taxon>
        <taxon>asterids</taxon>
        <taxon>lamiids</taxon>
        <taxon>Solanales</taxon>
        <taxon>Solanaceae</taxon>
        <taxon>Solanoideae</taxon>
        <taxon>Solaneae</taxon>
        <taxon>Solanum</taxon>
    </lineage>
</organism>
<dbReference type="PANTHER" id="PTHR31286:SF104">
    <property type="entry name" value="PEROXIDASE"/>
    <property type="match status" value="1"/>
</dbReference>
<feature type="compositionally biased region" description="Basic residues" evidence="1">
    <location>
        <begin position="534"/>
        <end position="543"/>
    </location>
</feature>
<dbReference type="InterPro" id="IPR040256">
    <property type="entry name" value="At4g02000-like"/>
</dbReference>
<dbReference type="EMBL" id="JACXVP010000004">
    <property type="protein sequence ID" value="KAG5608477.1"/>
    <property type="molecule type" value="Genomic_DNA"/>
</dbReference>
<evidence type="ECO:0000313" key="3">
    <source>
        <dbReference type="Proteomes" id="UP000824120"/>
    </source>
</evidence>
<dbReference type="AlphaFoldDB" id="A0A9J5Z8A1"/>
<reference evidence="2 3" key="1">
    <citation type="submission" date="2020-09" db="EMBL/GenBank/DDBJ databases">
        <title>De no assembly of potato wild relative species, Solanum commersonii.</title>
        <authorList>
            <person name="Cho K."/>
        </authorList>
    </citation>
    <scope>NUCLEOTIDE SEQUENCE [LARGE SCALE GENOMIC DNA]</scope>
    <source>
        <strain evidence="2">LZ3.2</strain>
        <tissue evidence="2">Leaf</tissue>
    </source>
</reference>
<proteinExistence type="predicted"/>
<name>A0A9J5Z8A1_SOLCO</name>
<evidence type="ECO:0008006" key="4">
    <source>
        <dbReference type="Google" id="ProtNLM"/>
    </source>
</evidence>
<gene>
    <name evidence="2" type="ORF">H5410_019758</name>
</gene>
<sequence>MAATATGSASFEAVQPAPPPQTTTYATLFNSNTINPKHSALINSKTIIKSIEIIHGEPTIMFSMEERQDFMIEEGLHQAVVFKLSHGAPDLNVLRSILPKHLGTKGNCLIGLLAPRQILLRFDLYEDYVLALSRSVNYLLYNGEEHQCRIFPWSIGYNPKEETMLAVVWISLPNLSPDLFAKKSLLSIASAVGKPIAIDKATQIKSRPSMARVKVILDLMEKLPNRIRLQFVDGKSGKLIEVFQEIVYDNLPLYCNYCKHQGHDEDSCHLISKRNQNNKQIDDTIEDALKGTTNTEKYQGDAREILNEKRKTIDVDQSKATSLDRQLVASTFEQNRVNSMDVDTSNIGVQTTTENKGDCNNQEAATNELRVDSGQKLMDSGQKIMNTSDVEDAEILGNIFCNEKGSTGNFHDSEKRQDTSNASRDLLYSNNFDALLKTTGKQVRLIENDHDLIQEKQVSPPALNSKLNPEALVFVPKCVLARKNESSALVSNTIDLGEDSLDEDEEDNMLDICFDRVSREGDISPRQQRSGSNKSKKKTHGRQHSWDGKMTEEFIPRHLPMRQAKQNHLTVSIGSTRSNKSIKKVAEVRYFIRINKEEKRRRIRNLIDDCSNGLKKIMNDQVLRHSYWRANKKLRMNLRFLRTFVLFGDSSLDDFYERMSNKFSVMTRPLLNDEVILEKYNTDSLIPLLMEEMESYLSLKNDNYVAMTTEEKMFEYLFTNLLDLPNYSSDLIISQMTDYNILRQPIHFYNSILLFGLETINPHPKSLNTLPSVTSLLIDIIPVELEVLYISTSKLIKQSASTHQLKRFVKKILKASPAILQN</sequence>
<dbReference type="PANTHER" id="PTHR31286">
    <property type="entry name" value="GLYCINE-RICH CELL WALL STRUCTURAL PROTEIN 1.8-LIKE"/>
    <property type="match status" value="1"/>
</dbReference>